<accession>A0A443I696</accession>
<sequence length="90" mass="10031">MVSSIVCLWVSVATSLGPVELLGYRTTKFNRDLHQLVRFPYGSTALRLVYRKNSSETGTVNKVVQICRCSRLQLLPSSTASTAPDHRSFN</sequence>
<dbReference type="Proteomes" id="UP000283841">
    <property type="component" value="Unassembled WGS sequence"/>
</dbReference>
<keyword evidence="1" id="KW-0732">Signal</keyword>
<keyword evidence="3" id="KW-1185">Reference proteome</keyword>
<evidence type="ECO:0000313" key="3">
    <source>
        <dbReference type="Proteomes" id="UP000283841"/>
    </source>
</evidence>
<feature type="signal peptide" evidence="1">
    <location>
        <begin position="1"/>
        <end position="15"/>
    </location>
</feature>
<evidence type="ECO:0000313" key="2">
    <source>
        <dbReference type="EMBL" id="RWQ99572.1"/>
    </source>
</evidence>
<dbReference type="EMBL" id="RCNU01000001">
    <property type="protein sequence ID" value="RWQ99572.1"/>
    <property type="molecule type" value="Genomic_DNA"/>
</dbReference>
<feature type="chain" id="PRO_5019557824" description="Secreted protein" evidence="1">
    <location>
        <begin position="16"/>
        <end position="90"/>
    </location>
</feature>
<dbReference type="GeneID" id="39596374"/>
<evidence type="ECO:0000256" key="1">
    <source>
        <dbReference type="SAM" id="SignalP"/>
    </source>
</evidence>
<dbReference type="RefSeq" id="XP_028489217.1">
    <property type="nucleotide sequence ID" value="XM_028627097.1"/>
</dbReference>
<dbReference type="VEuPathDB" id="FungiDB:C8Q69DRAFT_29709"/>
<protein>
    <recommendedName>
        <fullName evidence="4">Secreted protein</fullName>
    </recommendedName>
</protein>
<dbReference type="AlphaFoldDB" id="A0A443I696"/>
<name>A0A443I696_BYSSP</name>
<gene>
    <name evidence="2" type="ORF">C8Q69DRAFT_29709</name>
</gene>
<evidence type="ECO:0008006" key="4">
    <source>
        <dbReference type="Google" id="ProtNLM"/>
    </source>
</evidence>
<comment type="caution">
    <text evidence="2">The sequence shown here is derived from an EMBL/GenBank/DDBJ whole genome shotgun (WGS) entry which is preliminary data.</text>
</comment>
<proteinExistence type="predicted"/>
<organism evidence="2 3">
    <name type="scientific">Byssochlamys spectabilis</name>
    <name type="common">Paecilomyces variotii</name>
    <dbReference type="NCBI Taxonomy" id="264951"/>
    <lineage>
        <taxon>Eukaryota</taxon>
        <taxon>Fungi</taxon>
        <taxon>Dikarya</taxon>
        <taxon>Ascomycota</taxon>
        <taxon>Pezizomycotina</taxon>
        <taxon>Eurotiomycetes</taxon>
        <taxon>Eurotiomycetidae</taxon>
        <taxon>Eurotiales</taxon>
        <taxon>Thermoascaceae</taxon>
        <taxon>Paecilomyces</taxon>
    </lineage>
</organism>
<reference evidence="2 3" key="1">
    <citation type="journal article" date="2018" name="Front. Microbiol.">
        <title>Genomic and genetic insights into a cosmopolitan fungus, Paecilomyces variotii (Eurotiales).</title>
        <authorList>
            <person name="Urquhart A.S."/>
            <person name="Mondo S.J."/>
            <person name="Makela M.R."/>
            <person name="Hane J.K."/>
            <person name="Wiebenga A."/>
            <person name="He G."/>
            <person name="Mihaltcheva S."/>
            <person name="Pangilinan J."/>
            <person name="Lipzen A."/>
            <person name="Barry K."/>
            <person name="de Vries R.P."/>
            <person name="Grigoriev I.V."/>
            <person name="Idnurm A."/>
        </authorList>
    </citation>
    <scope>NUCLEOTIDE SEQUENCE [LARGE SCALE GENOMIC DNA]</scope>
    <source>
        <strain evidence="2 3">CBS 101075</strain>
    </source>
</reference>